<evidence type="ECO:0008006" key="8">
    <source>
        <dbReference type="Google" id="ProtNLM"/>
    </source>
</evidence>
<sequence length="524" mass="56685">MSWKGFVKAATRLPQQVARRTGHATETADPEYDQISAKFKHVEEHAKRLSNDATKFKDSLSAMLAHQQRFSETLAEVYRPVTAWPPASQSASSSSLGGLDAVDAAAPGLGERSGLGEKAAFGAKSGSAEFSDFKGLGLGSKQGSVEGAEFMGLSSKYDDESQHRASRAKVESFAHAMHEARIQLLPELEIIERQVVAPIKDWLVLIGNVHRLMDKRARKLVDYDRHAESVKKLQARTDRNLTDEKKLGSLEANLNESTRDFTSLNLTLKQQVPTFTSLAVAFINPCFATLYLCELRIFDVLHRCFGQYAAETGFNLSVPATAEFDAKHDEMMGMLESLSLAKRTYRKDSSANMGELGEDETPLEASPKLGRPAGVPNHAPSSSHAAPVGASAAPRPPFRPNEDEVLPAYDGHAHEAPTRIDGKAAYMPSAADASSVAAVGGGSSSAAPFAGVTTPNPPPRDAPSASPSYAVALYDFESAEAGDLSFKRDDKIEILERTEDVNDWWQGRIGARTGQFPANYVAHI</sequence>
<dbReference type="PRINTS" id="PR00452">
    <property type="entry name" value="SH3DOMAIN"/>
</dbReference>
<dbReference type="Gene3D" id="1.20.1270.60">
    <property type="entry name" value="Arfaptin homology (AH) domain/BAR domain"/>
    <property type="match status" value="1"/>
</dbReference>
<evidence type="ECO:0000256" key="1">
    <source>
        <dbReference type="ARBA" id="ARBA00022443"/>
    </source>
</evidence>
<dbReference type="Pfam" id="PF03114">
    <property type="entry name" value="BAR"/>
    <property type="match status" value="2"/>
</dbReference>
<proteinExistence type="predicted"/>
<dbReference type="GO" id="GO:0031097">
    <property type="term" value="C:medial cortex"/>
    <property type="evidence" value="ECO:0007669"/>
    <property type="project" value="TreeGrafter"/>
</dbReference>
<dbReference type="EMBL" id="JADGJQ010000037">
    <property type="protein sequence ID" value="KAJ3176833.1"/>
    <property type="molecule type" value="Genomic_DNA"/>
</dbReference>
<reference evidence="6" key="1">
    <citation type="submission" date="2020-05" db="EMBL/GenBank/DDBJ databases">
        <title>Phylogenomic resolution of chytrid fungi.</title>
        <authorList>
            <person name="Stajich J.E."/>
            <person name="Amses K."/>
            <person name="Simmons R."/>
            <person name="Seto K."/>
            <person name="Myers J."/>
            <person name="Bonds A."/>
            <person name="Quandt C.A."/>
            <person name="Barry K."/>
            <person name="Liu P."/>
            <person name="Grigoriev I."/>
            <person name="Longcore J.E."/>
            <person name="James T.Y."/>
        </authorList>
    </citation>
    <scope>NUCLEOTIDE SEQUENCE</scope>
    <source>
        <strain evidence="6">JEL0379</strain>
    </source>
</reference>
<dbReference type="Proteomes" id="UP001212152">
    <property type="component" value="Unassembled WGS sequence"/>
</dbReference>
<evidence type="ECO:0000313" key="6">
    <source>
        <dbReference type="EMBL" id="KAJ3176833.1"/>
    </source>
</evidence>
<dbReference type="PANTHER" id="PTHR47174">
    <property type="entry name" value="BRIDGING INTEGRATOR 3"/>
    <property type="match status" value="1"/>
</dbReference>
<feature type="domain" description="SH3" evidence="4">
    <location>
        <begin position="465"/>
        <end position="524"/>
    </location>
</feature>
<dbReference type="Pfam" id="PF00018">
    <property type="entry name" value="SH3_1"/>
    <property type="match status" value="1"/>
</dbReference>
<dbReference type="FunFam" id="2.30.30.40:FF:000100">
    <property type="entry name" value="SH3 domain-containing YSC84-like protein 1"/>
    <property type="match status" value="1"/>
</dbReference>
<gene>
    <name evidence="6" type="ORF">HDU87_004764</name>
</gene>
<feature type="region of interest" description="Disordered" evidence="3">
    <location>
        <begin position="350"/>
        <end position="405"/>
    </location>
</feature>
<dbReference type="GO" id="GO:0097320">
    <property type="term" value="P:plasma membrane tubulation"/>
    <property type="evidence" value="ECO:0007669"/>
    <property type="project" value="TreeGrafter"/>
</dbReference>
<dbReference type="PANTHER" id="PTHR47174:SF1">
    <property type="entry name" value="REDUCED VIABILITY UPON STARVATION PROTEIN 167"/>
    <property type="match status" value="1"/>
</dbReference>
<dbReference type="GO" id="GO:0051666">
    <property type="term" value="P:actin cortical patch localization"/>
    <property type="evidence" value="ECO:0007669"/>
    <property type="project" value="InterPro"/>
</dbReference>
<name>A0AAD5XPL5_9FUNG</name>
<dbReference type="SUPFAM" id="SSF50044">
    <property type="entry name" value="SH3-domain"/>
    <property type="match status" value="1"/>
</dbReference>
<dbReference type="PROSITE" id="PS51021">
    <property type="entry name" value="BAR"/>
    <property type="match status" value="1"/>
</dbReference>
<evidence type="ECO:0000259" key="5">
    <source>
        <dbReference type="PROSITE" id="PS51021"/>
    </source>
</evidence>
<dbReference type="GO" id="GO:0008289">
    <property type="term" value="F:lipid binding"/>
    <property type="evidence" value="ECO:0007669"/>
    <property type="project" value="TreeGrafter"/>
</dbReference>
<dbReference type="GO" id="GO:1990528">
    <property type="term" value="C:Rvs161p-Rvs167p complex"/>
    <property type="evidence" value="ECO:0007669"/>
    <property type="project" value="TreeGrafter"/>
</dbReference>
<organism evidence="6 7">
    <name type="scientific">Geranomyces variabilis</name>
    <dbReference type="NCBI Taxonomy" id="109894"/>
    <lineage>
        <taxon>Eukaryota</taxon>
        <taxon>Fungi</taxon>
        <taxon>Fungi incertae sedis</taxon>
        <taxon>Chytridiomycota</taxon>
        <taxon>Chytridiomycota incertae sedis</taxon>
        <taxon>Chytridiomycetes</taxon>
        <taxon>Spizellomycetales</taxon>
        <taxon>Powellomycetaceae</taxon>
        <taxon>Geranomyces</taxon>
    </lineage>
</organism>
<feature type="domain" description="BAR" evidence="5">
    <location>
        <begin position="17"/>
        <end position="351"/>
    </location>
</feature>
<dbReference type="SMART" id="SM00326">
    <property type="entry name" value="SH3"/>
    <property type="match status" value="1"/>
</dbReference>
<dbReference type="InterPro" id="IPR046982">
    <property type="entry name" value="BIN3/RVS161-like"/>
</dbReference>
<dbReference type="Gene3D" id="2.30.30.40">
    <property type="entry name" value="SH3 Domains"/>
    <property type="match status" value="1"/>
</dbReference>
<dbReference type="GO" id="GO:0015629">
    <property type="term" value="C:actin cytoskeleton"/>
    <property type="evidence" value="ECO:0007669"/>
    <property type="project" value="TreeGrafter"/>
</dbReference>
<keyword evidence="1 2" id="KW-0728">SH3 domain</keyword>
<dbReference type="InterPro" id="IPR004148">
    <property type="entry name" value="BAR_dom"/>
</dbReference>
<accession>A0AAD5XPL5</accession>
<evidence type="ECO:0000313" key="7">
    <source>
        <dbReference type="Proteomes" id="UP001212152"/>
    </source>
</evidence>
<dbReference type="AlphaFoldDB" id="A0AAD5XPL5"/>
<evidence type="ECO:0000256" key="2">
    <source>
        <dbReference type="PROSITE-ProRule" id="PRU00192"/>
    </source>
</evidence>
<comment type="caution">
    <text evidence="6">The sequence shown here is derived from an EMBL/GenBank/DDBJ whole genome shotgun (WGS) entry which is preliminary data.</text>
</comment>
<dbReference type="InterPro" id="IPR001452">
    <property type="entry name" value="SH3_domain"/>
</dbReference>
<protein>
    <recommendedName>
        <fullName evidence="8">BAR-domain-containing protein</fullName>
    </recommendedName>
</protein>
<dbReference type="SUPFAM" id="SSF103657">
    <property type="entry name" value="BAR/IMD domain-like"/>
    <property type="match status" value="1"/>
</dbReference>
<dbReference type="GO" id="GO:0006897">
    <property type="term" value="P:endocytosis"/>
    <property type="evidence" value="ECO:0007669"/>
    <property type="project" value="InterPro"/>
</dbReference>
<dbReference type="GO" id="GO:0043332">
    <property type="term" value="C:mating projection tip"/>
    <property type="evidence" value="ECO:0007669"/>
    <property type="project" value="TreeGrafter"/>
</dbReference>
<dbReference type="InterPro" id="IPR027267">
    <property type="entry name" value="AH/BAR_dom_sf"/>
</dbReference>
<dbReference type="InterPro" id="IPR036028">
    <property type="entry name" value="SH3-like_dom_sf"/>
</dbReference>
<keyword evidence="7" id="KW-1185">Reference proteome</keyword>
<dbReference type="PROSITE" id="PS50002">
    <property type="entry name" value="SH3"/>
    <property type="match status" value="1"/>
</dbReference>
<evidence type="ECO:0000259" key="4">
    <source>
        <dbReference type="PROSITE" id="PS50002"/>
    </source>
</evidence>
<dbReference type="SMART" id="SM00721">
    <property type="entry name" value="BAR"/>
    <property type="match status" value="1"/>
</dbReference>
<evidence type="ECO:0000256" key="3">
    <source>
        <dbReference type="SAM" id="MobiDB-lite"/>
    </source>
</evidence>